<dbReference type="InterPro" id="IPR012347">
    <property type="entry name" value="Ferritin-like"/>
</dbReference>
<dbReference type="PRINTS" id="PR01346">
    <property type="entry name" value="HELNAPAPROT"/>
</dbReference>
<proteinExistence type="inferred from homology"/>
<name>H0UJX8_9BACT</name>
<dbReference type="OrthoDB" id="9797023at2"/>
<dbReference type="PANTHER" id="PTHR42932:SF1">
    <property type="entry name" value="GENERAL STRESS PROTEIN 20U"/>
    <property type="match status" value="1"/>
</dbReference>
<sequence length="141" mass="16435">MKKLDIYLANLVVGNIKLHNLHWNVKGFAFKQVHEYLESLYDEVFEKMDEVAELQKMKGEFPKASVKQSLELASVKELEDKSWDVKEAVTIALEYVKEMKKLALEIRSEVDEKDNFALANMMEDHIAGYSKEIWFMESMLA</sequence>
<dbReference type="Gene3D" id="1.20.1260.10">
    <property type="match status" value="1"/>
</dbReference>
<dbReference type="InterPro" id="IPR009078">
    <property type="entry name" value="Ferritin-like_SF"/>
</dbReference>
<dbReference type="STRING" id="885272.JonanDRAFT_0588"/>
<dbReference type="AlphaFoldDB" id="H0UJX8"/>
<dbReference type="InterPro" id="IPR008331">
    <property type="entry name" value="Ferritin_DPS_dom"/>
</dbReference>
<dbReference type="CDD" id="cd01043">
    <property type="entry name" value="DPS"/>
    <property type="match status" value="1"/>
</dbReference>
<keyword evidence="4" id="KW-0238">DNA-binding</keyword>
<feature type="domain" description="Ferritin/DPS" evidence="3">
    <location>
        <begin position="2"/>
        <end position="140"/>
    </location>
</feature>
<dbReference type="GO" id="GO:0003677">
    <property type="term" value="F:DNA binding"/>
    <property type="evidence" value="ECO:0007669"/>
    <property type="project" value="UniProtKB-KW"/>
</dbReference>
<dbReference type="InterPro" id="IPR002177">
    <property type="entry name" value="DPS_DNA-bd"/>
</dbReference>
<evidence type="ECO:0000313" key="5">
    <source>
        <dbReference type="Proteomes" id="UP000003806"/>
    </source>
</evidence>
<dbReference type="PROSITE" id="PS00818">
    <property type="entry name" value="DPS_1"/>
    <property type="match status" value="1"/>
</dbReference>
<dbReference type="EMBL" id="CM001376">
    <property type="protein sequence ID" value="EHM12988.1"/>
    <property type="molecule type" value="Genomic_DNA"/>
</dbReference>
<dbReference type="InterPro" id="IPR023188">
    <property type="entry name" value="DPS_DNA-bd_CS"/>
</dbReference>
<dbReference type="RefSeq" id="WP_008522725.1">
    <property type="nucleotide sequence ID" value="NZ_CM001376.1"/>
</dbReference>
<dbReference type="eggNOG" id="COG0783">
    <property type="taxonomic scope" value="Bacteria"/>
</dbReference>
<dbReference type="PANTHER" id="PTHR42932">
    <property type="entry name" value="GENERAL STRESS PROTEIN 20U"/>
    <property type="match status" value="1"/>
</dbReference>
<organism evidence="4 5">
    <name type="scientific">Jonquetella anthropi DSM 22815</name>
    <dbReference type="NCBI Taxonomy" id="885272"/>
    <lineage>
        <taxon>Bacteria</taxon>
        <taxon>Thermotogati</taxon>
        <taxon>Synergistota</taxon>
        <taxon>Synergistia</taxon>
        <taxon>Synergistales</taxon>
        <taxon>Dethiosulfovibrionaceae</taxon>
        <taxon>Jonquetella</taxon>
    </lineage>
</organism>
<dbReference type="PIRSF" id="PIRSF005900">
    <property type="entry name" value="Dps"/>
    <property type="match status" value="1"/>
</dbReference>
<evidence type="ECO:0000256" key="2">
    <source>
        <dbReference type="RuleBase" id="RU003875"/>
    </source>
</evidence>
<gene>
    <name evidence="4" type="ORF">JonanDRAFT_0588</name>
</gene>
<evidence type="ECO:0000313" key="4">
    <source>
        <dbReference type="EMBL" id="EHM12988.1"/>
    </source>
</evidence>
<dbReference type="Pfam" id="PF00210">
    <property type="entry name" value="Ferritin"/>
    <property type="match status" value="1"/>
</dbReference>
<accession>H0UJX8</accession>
<protein>
    <submittedName>
        <fullName evidence="4">DNA-binding ferritin-like protein (Oxidative damage protectant)</fullName>
    </submittedName>
</protein>
<keyword evidence="5" id="KW-1185">Reference proteome</keyword>
<dbReference type="GO" id="GO:0008199">
    <property type="term" value="F:ferric iron binding"/>
    <property type="evidence" value="ECO:0007669"/>
    <property type="project" value="InterPro"/>
</dbReference>
<evidence type="ECO:0000259" key="3">
    <source>
        <dbReference type="Pfam" id="PF00210"/>
    </source>
</evidence>
<dbReference type="HOGENOM" id="CLU_098183_2_2_0"/>
<evidence type="ECO:0000256" key="1">
    <source>
        <dbReference type="ARBA" id="ARBA00009497"/>
    </source>
</evidence>
<comment type="similarity">
    <text evidence="1 2">Belongs to the Dps family.</text>
</comment>
<dbReference type="GO" id="GO:0016722">
    <property type="term" value="F:oxidoreductase activity, acting on metal ions"/>
    <property type="evidence" value="ECO:0007669"/>
    <property type="project" value="InterPro"/>
</dbReference>
<reference evidence="4 5" key="1">
    <citation type="submission" date="2011-11" db="EMBL/GenBank/DDBJ databases">
        <title>The Noncontiguous Finished genome of Jonquetella anthropi DSM 22815.</title>
        <authorList>
            <consortium name="US DOE Joint Genome Institute (JGI-PGF)"/>
            <person name="Lucas S."/>
            <person name="Copeland A."/>
            <person name="Lapidus A."/>
            <person name="Glavina del Rio T."/>
            <person name="Dalin E."/>
            <person name="Tice H."/>
            <person name="Bruce D."/>
            <person name="Goodwin L."/>
            <person name="Pitluck S."/>
            <person name="Peters L."/>
            <person name="Mikhailova N."/>
            <person name="Held B."/>
            <person name="Kyrpides N."/>
            <person name="Mavromatis K."/>
            <person name="Ivanova N."/>
            <person name="Markowitz V."/>
            <person name="Cheng J.-F."/>
            <person name="Hugenholtz P."/>
            <person name="Woyke T."/>
            <person name="Wu D."/>
            <person name="Gronow S."/>
            <person name="Wellnitz S."/>
            <person name="Brambilla E."/>
            <person name="Klenk H.-P."/>
            <person name="Eisen J.A."/>
        </authorList>
    </citation>
    <scope>NUCLEOTIDE SEQUENCE [LARGE SCALE GENOMIC DNA]</scope>
    <source>
        <strain evidence="4 5">DSM 22815</strain>
    </source>
</reference>
<dbReference type="SUPFAM" id="SSF47240">
    <property type="entry name" value="Ferritin-like"/>
    <property type="match status" value="1"/>
</dbReference>
<dbReference type="Proteomes" id="UP000003806">
    <property type="component" value="Chromosome"/>
</dbReference>